<sequence length="153" mass="15479">MTDRLACAATVLVVGSLLVGCAGDPQCEAGPHVVREVGPSIVLDSATGADGEPVRVVELSRVRFDGRPVDRRLLASSPRSDGLSLDGGRLVCDLPCGLAGTGGRWQIRVTGPAASTALVDAHGEPRLDPGGCSPAVGRAPEVVLRLAPADGAP</sequence>
<name>A0A4Q2SJ57_9ACTN</name>
<keyword evidence="2" id="KW-1185">Reference proteome</keyword>
<reference evidence="1 2" key="1">
    <citation type="submission" date="2019-01" db="EMBL/GenBank/DDBJ databases">
        <title>Novel species of Nocardioides.</title>
        <authorList>
            <person name="Liu Q."/>
            <person name="Xin Y.-H."/>
        </authorList>
    </citation>
    <scope>NUCLEOTIDE SEQUENCE [LARGE SCALE GENOMIC DNA]</scope>
    <source>
        <strain evidence="1 2">CGMCC 4.6875</strain>
    </source>
</reference>
<accession>A0A4Q2SJ57</accession>
<gene>
    <name evidence="1" type="ORF">EUA07_02970</name>
</gene>
<evidence type="ECO:0000313" key="2">
    <source>
        <dbReference type="Proteomes" id="UP000293291"/>
    </source>
</evidence>
<dbReference type="AlphaFoldDB" id="A0A4Q2SJ57"/>
<proteinExistence type="predicted"/>
<organism evidence="1 2">
    <name type="scientific">Nocardioides ganghwensis</name>
    <dbReference type="NCBI Taxonomy" id="252230"/>
    <lineage>
        <taxon>Bacteria</taxon>
        <taxon>Bacillati</taxon>
        <taxon>Actinomycetota</taxon>
        <taxon>Actinomycetes</taxon>
        <taxon>Propionibacteriales</taxon>
        <taxon>Nocardioidaceae</taxon>
        <taxon>Nocardioides</taxon>
    </lineage>
</organism>
<comment type="caution">
    <text evidence="1">The sequence shown here is derived from an EMBL/GenBank/DDBJ whole genome shotgun (WGS) entry which is preliminary data.</text>
</comment>
<evidence type="ECO:0000313" key="1">
    <source>
        <dbReference type="EMBL" id="RYC03918.1"/>
    </source>
</evidence>
<dbReference type="RefSeq" id="WP_129453517.1">
    <property type="nucleotide sequence ID" value="NZ_JACXYX010000007.1"/>
</dbReference>
<dbReference type="EMBL" id="SDWU01000003">
    <property type="protein sequence ID" value="RYC03918.1"/>
    <property type="molecule type" value="Genomic_DNA"/>
</dbReference>
<protein>
    <submittedName>
        <fullName evidence="1">Uncharacterized protein</fullName>
    </submittedName>
</protein>
<dbReference type="PROSITE" id="PS51257">
    <property type="entry name" value="PROKAR_LIPOPROTEIN"/>
    <property type="match status" value="1"/>
</dbReference>
<dbReference type="Proteomes" id="UP000293291">
    <property type="component" value="Unassembled WGS sequence"/>
</dbReference>